<accession>A0A1I0C9X2</accession>
<dbReference type="OrthoDB" id="2864818at2"/>
<evidence type="ECO:0000313" key="2">
    <source>
        <dbReference type="Proteomes" id="UP000198618"/>
    </source>
</evidence>
<organism evidence="1 2">
    <name type="scientific">Oceanobacillus limi</name>
    <dbReference type="NCBI Taxonomy" id="930131"/>
    <lineage>
        <taxon>Bacteria</taxon>
        <taxon>Bacillati</taxon>
        <taxon>Bacillota</taxon>
        <taxon>Bacilli</taxon>
        <taxon>Bacillales</taxon>
        <taxon>Bacillaceae</taxon>
        <taxon>Oceanobacillus</taxon>
    </lineage>
</organism>
<reference evidence="1 2" key="1">
    <citation type="submission" date="2016-10" db="EMBL/GenBank/DDBJ databases">
        <authorList>
            <person name="de Groot N.N."/>
        </authorList>
    </citation>
    <scope>NUCLEOTIDE SEQUENCE [LARGE SCALE GENOMIC DNA]</scope>
    <source>
        <strain evidence="1 2">IBRC-M 10780</strain>
    </source>
</reference>
<name>A0A1I0C9X2_9BACI</name>
<gene>
    <name evidence="1" type="ORF">SAMN05216389_106111</name>
</gene>
<protein>
    <recommendedName>
        <fullName evidence="3">Lipoprotein</fullName>
    </recommendedName>
</protein>
<dbReference type="AlphaFoldDB" id="A0A1I0C9X2"/>
<evidence type="ECO:0000313" key="1">
    <source>
        <dbReference type="EMBL" id="SET16231.1"/>
    </source>
</evidence>
<sequence length="137" mass="15865">MKNIFIILGLIVSLLLGGCTSNTEPILKGTYQSDIQGSEYVVQMSFQPEDNSYVEYIENREVDKGTYEKENDVYIINSENQQNFQIRLGKEDTFEIIDRINNGEPIKLIKINDTPIYISTEFNDVENYKALLNKKRK</sequence>
<proteinExistence type="predicted"/>
<keyword evidence="2" id="KW-1185">Reference proteome</keyword>
<evidence type="ECO:0008006" key="3">
    <source>
        <dbReference type="Google" id="ProtNLM"/>
    </source>
</evidence>
<dbReference type="PROSITE" id="PS51257">
    <property type="entry name" value="PROKAR_LIPOPROTEIN"/>
    <property type="match status" value="1"/>
</dbReference>
<dbReference type="EMBL" id="FOHE01000006">
    <property type="protein sequence ID" value="SET16231.1"/>
    <property type="molecule type" value="Genomic_DNA"/>
</dbReference>
<dbReference type="RefSeq" id="WP_090868763.1">
    <property type="nucleotide sequence ID" value="NZ_FOHE01000006.1"/>
</dbReference>
<dbReference type="Proteomes" id="UP000198618">
    <property type="component" value="Unassembled WGS sequence"/>
</dbReference>